<protein>
    <submittedName>
        <fullName evidence="1">Uncharacterized protein</fullName>
    </submittedName>
</protein>
<proteinExistence type="predicted"/>
<evidence type="ECO:0000313" key="1">
    <source>
        <dbReference type="EMBL" id="ADQ53000.1"/>
    </source>
</evidence>
<accession>E5DQL4</accession>
<dbReference type="RefSeq" id="YP_009011710.1">
    <property type="nucleotide sequence ID" value="NC_023688.1"/>
</dbReference>
<dbReference type="GeneID" id="18560205"/>
<dbReference type="KEGG" id="vg:18560205"/>
<name>E5DQL4_9CAUD</name>
<dbReference type="Proteomes" id="UP000008726">
    <property type="component" value="Segment"/>
</dbReference>
<sequence length="87" mass="9931">MNDLTRGILLVILAFLSSAVVSALMLRTDVESLMNRIEISILQDNKTKPCELHSRTGLVAIYLISNPFRDYTKFNEANAVCKKMRWK</sequence>
<evidence type="ECO:0000313" key="2">
    <source>
        <dbReference type="Proteomes" id="UP000008726"/>
    </source>
</evidence>
<reference evidence="1 2" key="1">
    <citation type="journal article" date="2010" name="Virol. J.">
        <title>Genomes of the T4-related bacteriophages as windows on microbial genome evolution.</title>
        <authorList>
            <person name="Petrov V.M."/>
            <person name="Ratnayaka S."/>
            <person name="Nolan J.M."/>
            <person name="Miller E.S."/>
            <person name="Karam J.D."/>
        </authorList>
    </citation>
    <scope>NUCLEOTIDE SEQUENCE [LARGE SCALE GENOMIC DNA]</scope>
</reference>
<organism evidence="1 2">
    <name type="scientific">Aeromonas phage PX29</name>
    <dbReference type="NCBI Taxonomy" id="926067"/>
    <lineage>
        <taxon>Viruses</taxon>
        <taxon>Duplodnaviria</taxon>
        <taxon>Heunggongvirae</taxon>
        <taxon>Uroviricota</taxon>
        <taxon>Caudoviricetes</taxon>
        <taxon>Pantevenvirales</taxon>
        <taxon>Straboviridae</taxon>
        <taxon>Angelvirus</taxon>
        <taxon>Angelvirus px29</taxon>
    </lineage>
</organism>
<gene>
    <name evidence="1" type="ORF">PX29p281</name>
</gene>
<keyword evidence="2" id="KW-1185">Reference proteome</keyword>
<dbReference type="OrthoDB" id="37349at10239"/>
<dbReference type="EMBL" id="GU396103">
    <property type="protein sequence ID" value="ADQ53000.1"/>
    <property type="molecule type" value="Genomic_DNA"/>
</dbReference>